<accession>A0A7Y9IDQ2</accession>
<evidence type="ECO:0000313" key="2">
    <source>
        <dbReference type="Proteomes" id="UP000569914"/>
    </source>
</evidence>
<dbReference type="Gene3D" id="2.40.30.100">
    <property type="entry name" value="AF2212/PG0164-like"/>
    <property type="match status" value="1"/>
</dbReference>
<dbReference type="Proteomes" id="UP000569914">
    <property type="component" value="Unassembled WGS sequence"/>
</dbReference>
<dbReference type="RefSeq" id="WP_179757563.1">
    <property type="nucleotide sequence ID" value="NZ_JACCBU010000001.1"/>
</dbReference>
<dbReference type="AlphaFoldDB" id="A0A7Y9IDQ2"/>
<dbReference type="InterPro" id="IPR015018">
    <property type="entry name" value="DUF1905"/>
</dbReference>
<reference evidence="1 2" key="1">
    <citation type="submission" date="2020-07" db="EMBL/GenBank/DDBJ databases">
        <title>Sequencing the genomes of 1000 actinobacteria strains.</title>
        <authorList>
            <person name="Klenk H.-P."/>
        </authorList>
    </citation>
    <scope>NUCLEOTIDE SEQUENCE [LARGE SCALE GENOMIC DNA]</scope>
    <source>
        <strain evidence="1 2">DSM 22083</strain>
    </source>
</reference>
<dbReference type="InterPro" id="IPR037079">
    <property type="entry name" value="AF2212/PG0164-like_sf"/>
</dbReference>
<name>A0A7Y9IDQ2_9ACTN</name>
<sequence length="185" mass="20695">MADRSEVRSTESIDCAARVRRVGDRAIVRLPDEASAQLPARGQVAVTATIDGNPFDTVVEPDGMRGHWLALDEGLWRSLELNDGDEVMLRLEVAGTWPEPDLPEDFDAALADAPDLADVWQDITPMARWEWVRWVNATRNQQTRERRIEVSVAKLRSGKRRPCCFDLASCTDPELSKNGKLTTPV</sequence>
<protein>
    <recommendedName>
        <fullName evidence="3">Bacteriocin-protection, YdeI or OmpD-Associated</fullName>
    </recommendedName>
</protein>
<dbReference type="SUPFAM" id="SSF141694">
    <property type="entry name" value="AF2212/PG0164-like"/>
    <property type="match status" value="1"/>
</dbReference>
<proteinExistence type="predicted"/>
<gene>
    <name evidence="1" type="ORF">BKA15_006311</name>
</gene>
<comment type="caution">
    <text evidence="1">The sequence shown here is derived from an EMBL/GenBank/DDBJ whole genome shotgun (WGS) entry which is preliminary data.</text>
</comment>
<organism evidence="1 2">
    <name type="scientific">Microlunatus parietis</name>
    <dbReference type="NCBI Taxonomy" id="682979"/>
    <lineage>
        <taxon>Bacteria</taxon>
        <taxon>Bacillati</taxon>
        <taxon>Actinomycetota</taxon>
        <taxon>Actinomycetes</taxon>
        <taxon>Propionibacteriales</taxon>
        <taxon>Propionibacteriaceae</taxon>
        <taxon>Microlunatus</taxon>
    </lineage>
</organism>
<evidence type="ECO:0000313" key="1">
    <source>
        <dbReference type="EMBL" id="NYE74982.1"/>
    </source>
</evidence>
<evidence type="ECO:0008006" key="3">
    <source>
        <dbReference type="Google" id="ProtNLM"/>
    </source>
</evidence>
<keyword evidence="2" id="KW-1185">Reference proteome</keyword>
<dbReference type="EMBL" id="JACCBU010000001">
    <property type="protein sequence ID" value="NYE74982.1"/>
    <property type="molecule type" value="Genomic_DNA"/>
</dbReference>
<dbReference type="Pfam" id="PF13376">
    <property type="entry name" value="OmdA"/>
    <property type="match status" value="1"/>
</dbReference>
<dbReference type="Pfam" id="PF08922">
    <property type="entry name" value="DUF1905"/>
    <property type="match status" value="1"/>
</dbReference>